<keyword evidence="1" id="KW-0175">Coiled coil</keyword>
<dbReference type="Pfam" id="PF09361">
    <property type="entry name" value="Phasin_2"/>
    <property type="match status" value="1"/>
</dbReference>
<evidence type="ECO:0000313" key="4">
    <source>
        <dbReference type="EMBL" id="SNT68376.1"/>
    </source>
</evidence>
<dbReference type="InterPro" id="IPR018968">
    <property type="entry name" value="Phasin"/>
</dbReference>
<dbReference type="AlphaFoldDB" id="A0A239PKQ2"/>
<evidence type="ECO:0000259" key="3">
    <source>
        <dbReference type="Pfam" id="PF09361"/>
    </source>
</evidence>
<proteinExistence type="predicted"/>
<evidence type="ECO:0000256" key="1">
    <source>
        <dbReference type="SAM" id="Coils"/>
    </source>
</evidence>
<feature type="domain" description="Phasin" evidence="3">
    <location>
        <begin position="85"/>
        <end position="159"/>
    </location>
</feature>
<protein>
    <submittedName>
        <fullName evidence="4">Phasin protein</fullName>
    </submittedName>
</protein>
<name>A0A239PKQ2_9PROT</name>
<feature type="coiled-coil region" evidence="1">
    <location>
        <begin position="65"/>
        <end position="92"/>
    </location>
</feature>
<evidence type="ECO:0000256" key="2">
    <source>
        <dbReference type="SAM" id="MobiDB-lite"/>
    </source>
</evidence>
<keyword evidence="5" id="KW-1185">Reference proteome</keyword>
<dbReference type="OrthoDB" id="8253205at2"/>
<dbReference type="EMBL" id="FZQA01000001">
    <property type="protein sequence ID" value="SNT68376.1"/>
    <property type="molecule type" value="Genomic_DNA"/>
</dbReference>
<sequence length="180" mass="19273">MATAAKKAALRRAPKTAAPETETPEAAPEIAANEAFATAGAFAETAARQYDAFLTAFNGQAEAVRENAEEFAEAARANLETIQNRARAVSADFVAAAQDETARAIDFANELVRARTVADALEIQRDYWTNLFETRLERVRKLADASVETARESFEPFAKSLNAAAATAGSLGKVFPFAAK</sequence>
<evidence type="ECO:0000313" key="5">
    <source>
        <dbReference type="Proteomes" id="UP000198346"/>
    </source>
</evidence>
<feature type="compositionally biased region" description="Low complexity" evidence="2">
    <location>
        <begin position="15"/>
        <end position="27"/>
    </location>
</feature>
<gene>
    <name evidence="4" type="ORF">SAMN06297382_0878</name>
</gene>
<feature type="region of interest" description="Disordered" evidence="2">
    <location>
        <begin position="1"/>
        <end position="27"/>
    </location>
</feature>
<dbReference type="Proteomes" id="UP000198346">
    <property type="component" value="Unassembled WGS sequence"/>
</dbReference>
<accession>A0A239PKQ2</accession>
<reference evidence="4 5" key="1">
    <citation type="submission" date="2017-07" db="EMBL/GenBank/DDBJ databases">
        <authorList>
            <person name="Sun Z.S."/>
            <person name="Albrecht U."/>
            <person name="Echele G."/>
            <person name="Lee C.C."/>
        </authorList>
    </citation>
    <scope>NUCLEOTIDE SEQUENCE [LARGE SCALE GENOMIC DNA]</scope>
    <source>
        <strain evidence="4 5">CGMCC 1.12710</strain>
    </source>
</reference>
<dbReference type="RefSeq" id="WP_089411324.1">
    <property type="nucleotide sequence ID" value="NZ_FZQA01000001.1"/>
</dbReference>
<organism evidence="4 5">
    <name type="scientific">Amphiplicatus metriothermophilus</name>
    <dbReference type="NCBI Taxonomy" id="1519374"/>
    <lineage>
        <taxon>Bacteria</taxon>
        <taxon>Pseudomonadati</taxon>
        <taxon>Pseudomonadota</taxon>
        <taxon>Alphaproteobacteria</taxon>
        <taxon>Parvularculales</taxon>
        <taxon>Parvularculaceae</taxon>
        <taxon>Amphiplicatus</taxon>
    </lineage>
</organism>